<dbReference type="Gene3D" id="3.20.20.140">
    <property type="entry name" value="Metal-dependent hydrolases"/>
    <property type="match status" value="1"/>
</dbReference>
<evidence type="ECO:0000256" key="5">
    <source>
        <dbReference type="ARBA" id="ARBA00022833"/>
    </source>
</evidence>
<comment type="cofactor">
    <cofactor evidence="1">
        <name>Zn(2+)</name>
        <dbReference type="ChEBI" id="CHEBI:29105"/>
    </cofactor>
</comment>
<evidence type="ECO:0000256" key="7">
    <source>
        <dbReference type="ARBA" id="ARBA00048787"/>
    </source>
</evidence>
<comment type="similarity">
    <text evidence="2">Belongs to the metallo-dependent hydrolases superfamily. Adenosine and AMP deaminases family.</text>
</comment>
<keyword evidence="3" id="KW-0479">Metal-binding</keyword>
<dbReference type="AlphaFoldDB" id="A0A839UVT8"/>
<dbReference type="GO" id="GO:0004000">
    <property type="term" value="F:adenosine deaminase activity"/>
    <property type="evidence" value="ECO:0007669"/>
    <property type="project" value="TreeGrafter"/>
</dbReference>
<comment type="catalytic activity">
    <reaction evidence="7">
        <text>N(6)-methyl-AMP + H2O + H(+) = IMP + methylamine</text>
        <dbReference type="Rhea" id="RHEA:16001"/>
        <dbReference type="ChEBI" id="CHEBI:15377"/>
        <dbReference type="ChEBI" id="CHEBI:15378"/>
        <dbReference type="ChEBI" id="CHEBI:58053"/>
        <dbReference type="ChEBI" id="CHEBI:59338"/>
        <dbReference type="ChEBI" id="CHEBI:144842"/>
    </reaction>
    <physiologicalReaction direction="left-to-right" evidence="7">
        <dbReference type="Rhea" id="RHEA:16002"/>
    </physiologicalReaction>
</comment>
<dbReference type="InterPro" id="IPR006330">
    <property type="entry name" value="Ado/ade_deaminase"/>
</dbReference>
<dbReference type="InterPro" id="IPR032466">
    <property type="entry name" value="Metal_Hydrolase"/>
</dbReference>
<protein>
    <submittedName>
        <fullName evidence="10">Adenosine deaminase CECR1</fullName>
        <ecNumber evidence="10">3.5.4.4</ecNumber>
    </submittedName>
</protein>
<evidence type="ECO:0000256" key="2">
    <source>
        <dbReference type="ARBA" id="ARBA00006676"/>
    </source>
</evidence>
<evidence type="ECO:0000256" key="3">
    <source>
        <dbReference type="ARBA" id="ARBA00022723"/>
    </source>
</evidence>
<accession>A0A839UVT8</accession>
<keyword evidence="5" id="KW-0862">Zinc</keyword>
<gene>
    <name evidence="10" type="ORF">FHS30_002690</name>
</gene>
<evidence type="ECO:0000256" key="6">
    <source>
        <dbReference type="ARBA" id="ARBA00023080"/>
    </source>
</evidence>
<dbReference type="GO" id="GO:0046872">
    <property type="term" value="F:metal ion binding"/>
    <property type="evidence" value="ECO:0007669"/>
    <property type="project" value="UniProtKB-KW"/>
</dbReference>
<feature type="domain" description="Adenosine deaminase" evidence="9">
    <location>
        <begin position="158"/>
        <end position="441"/>
    </location>
</feature>
<evidence type="ECO:0000256" key="4">
    <source>
        <dbReference type="ARBA" id="ARBA00022801"/>
    </source>
</evidence>
<dbReference type="EC" id="3.5.4.4" evidence="10"/>
<dbReference type="SUPFAM" id="SSF51556">
    <property type="entry name" value="Metallo-dependent hydrolases"/>
    <property type="match status" value="1"/>
</dbReference>
<dbReference type="GO" id="GO:0009117">
    <property type="term" value="P:nucleotide metabolic process"/>
    <property type="evidence" value="ECO:0007669"/>
    <property type="project" value="UniProtKB-KW"/>
</dbReference>
<dbReference type="InterPro" id="IPR001365">
    <property type="entry name" value="A_deaminase_dom"/>
</dbReference>
<dbReference type="RefSeq" id="WP_183910985.1">
    <property type="nucleotide sequence ID" value="NZ_JACHXZ010000004.1"/>
</dbReference>
<dbReference type="Pfam" id="PF00962">
    <property type="entry name" value="A_deaminase"/>
    <property type="match status" value="1"/>
</dbReference>
<sequence length="479" mass="55317">MQHSLTRQLTAWALRLAFIGALSPAAFASDWFEEIKTKGSDKALYELLYAMPKGGDLHHHLSGSAFSDWWYTLALAEAERGYRYFTKVRINNCRGYGENAYSFQPYHLLFQNISSAQFDGLPECEKTEYKRLEDLNAEEKTAWLNSIRLDKPHEGRDEFFQTHWSRLGALLANPYLFAELLVRNMQAYRDEGLVYLETMVETRGFARADGTPLTPDEVVDVYRQRLQQKDARATGVTVRLHDFVLRFLPNAEQQVIDSHGLVYRNRDIMVGVNMVGREDNAFGHPLRFNTAFREARKQYPNVRLAIHAGEVDEPNTHIRDTLALGADRIGHGLNLITDRDLLRQMRHGPYLVEINLISNLLLDYYQNFDEHPFPEYLRLGIPVALSTDDRGMWDSNYTDEFFAAVKSYNLSWEEVKLLSRNSLAYGFVEDDIKQKLLADFDKRMAKFEKRAARQSAAEFERAGNAKSYGFTCRQFKLCL</sequence>
<dbReference type="PANTHER" id="PTHR11409">
    <property type="entry name" value="ADENOSINE DEAMINASE"/>
    <property type="match status" value="1"/>
</dbReference>
<name>A0A839UVT8_9GAMM</name>
<dbReference type="GO" id="GO:0046103">
    <property type="term" value="P:inosine biosynthetic process"/>
    <property type="evidence" value="ECO:0007669"/>
    <property type="project" value="TreeGrafter"/>
</dbReference>
<organism evidence="10 11">
    <name type="scientific">Simiduia aestuariiviva</name>
    <dbReference type="NCBI Taxonomy" id="1510459"/>
    <lineage>
        <taxon>Bacteria</taxon>
        <taxon>Pseudomonadati</taxon>
        <taxon>Pseudomonadota</taxon>
        <taxon>Gammaproteobacteria</taxon>
        <taxon>Cellvibrionales</taxon>
        <taxon>Cellvibrionaceae</taxon>
        <taxon>Simiduia</taxon>
    </lineage>
</organism>
<dbReference type="EMBL" id="JACHXZ010000004">
    <property type="protein sequence ID" value="MBB3169477.1"/>
    <property type="molecule type" value="Genomic_DNA"/>
</dbReference>
<dbReference type="GO" id="GO:0006154">
    <property type="term" value="P:adenosine catabolic process"/>
    <property type="evidence" value="ECO:0007669"/>
    <property type="project" value="TreeGrafter"/>
</dbReference>
<keyword evidence="4 10" id="KW-0378">Hydrolase</keyword>
<keyword evidence="8" id="KW-0732">Signal</keyword>
<reference evidence="10 11" key="1">
    <citation type="submission" date="2020-08" db="EMBL/GenBank/DDBJ databases">
        <title>Genomic Encyclopedia of Type Strains, Phase III (KMG-III): the genomes of soil and plant-associated and newly described type strains.</title>
        <authorList>
            <person name="Whitman W."/>
        </authorList>
    </citation>
    <scope>NUCLEOTIDE SEQUENCE [LARGE SCALE GENOMIC DNA]</scope>
    <source>
        <strain evidence="10 11">CECT 8571</strain>
    </source>
</reference>
<comment type="caution">
    <text evidence="10">The sequence shown here is derived from an EMBL/GenBank/DDBJ whole genome shotgun (WGS) entry which is preliminary data.</text>
</comment>
<keyword evidence="6" id="KW-0546">Nucleotide metabolism</keyword>
<keyword evidence="11" id="KW-1185">Reference proteome</keyword>
<evidence type="ECO:0000313" key="10">
    <source>
        <dbReference type="EMBL" id="MBB3169477.1"/>
    </source>
</evidence>
<evidence type="ECO:0000313" key="11">
    <source>
        <dbReference type="Proteomes" id="UP000559987"/>
    </source>
</evidence>
<feature type="signal peptide" evidence="8">
    <location>
        <begin position="1"/>
        <end position="28"/>
    </location>
</feature>
<feature type="chain" id="PRO_5032306648" evidence="8">
    <location>
        <begin position="29"/>
        <end position="479"/>
    </location>
</feature>
<evidence type="ECO:0000256" key="1">
    <source>
        <dbReference type="ARBA" id="ARBA00001947"/>
    </source>
</evidence>
<evidence type="ECO:0000259" key="9">
    <source>
        <dbReference type="Pfam" id="PF00962"/>
    </source>
</evidence>
<dbReference type="Proteomes" id="UP000559987">
    <property type="component" value="Unassembled WGS sequence"/>
</dbReference>
<evidence type="ECO:0000256" key="8">
    <source>
        <dbReference type="SAM" id="SignalP"/>
    </source>
</evidence>
<proteinExistence type="inferred from homology"/>
<dbReference type="PANTHER" id="PTHR11409:SF42">
    <property type="entry name" value="ADENOSINE DEAMINASE-LIKE PROTEIN"/>
    <property type="match status" value="1"/>
</dbReference>